<dbReference type="InterPro" id="IPR050221">
    <property type="entry name" value="26S_Proteasome_ATPase"/>
</dbReference>
<dbReference type="InterPro" id="IPR054472">
    <property type="entry name" value="WHD"/>
</dbReference>
<dbReference type="InterPro" id="IPR003593">
    <property type="entry name" value="AAA+_ATPase"/>
</dbReference>
<sequence length="722" mass="80585">MARAAPAFTDNTAFLGELCRYADLLIERATYQRQTPPAPDAQGPLALRRLASRERHTRDVDAALVMAWQQLESRMHASIAKDCFIPWIHLAQLFQLTALEQQLVLIALLPDLDAEYRAVLTAFSDGEEVAEARLPLSAAVHLLSSEREALQSALLMDSALRRWCVLELDPRCDVLRLSGGLRIDPTLAAYLCGRAAPQLRLNEALPELVSTDSLSELLISTETRQWAERFIARCGAAAPATAAFVLQLQGPDARMLERLCAAIFAPLHMGCVRLDASQLIGRGGAGQAVTLERLRLLCRDALLCNRVLVLTDCQRLSGNAADDESRAQFEGILDTLLESQRYVVALNGPARVLSEHAHHFARHTVTPLLIQVPMPDAQLRRRIWQAGAQRHALTLSDALLDKLVNSYLFTETQIDSVLKEVGSRRLLEAATTHDDSLLLEACRDASVSEQFSVAEEVKTRYRLDDIVLPAATRGWLEEVLKHVQHRHQVIEQWGFDRYNANSRNLCMLFYGPSGTGKTMAASIVANELNLGLYRVDLANVLSKYIGDTEKHLAQLFDQAESMNVVLFFDEAESLFSKRTETHDAHDRYANLQTGYLLQRIETYPGIVILSTNLLTNMDKAFTRRFKFMIEYPFPGVLQRRQLWHKAFPPGAPLADNVDFELLAEKASLSGGNINNIALRAAFYAAAEHQAVGMDHLLRAVEREYDKLGKVFAVGDFAWAEDD</sequence>
<dbReference type="GO" id="GO:0005524">
    <property type="term" value="F:ATP binding"/>
    <property type="evidence" value="ECO:0007669"/>
    <property type="project" value="UniProtKB-KW"/>
</dbReference>
<evidence type="ECO:0000256" key="2">
    <source>
        <dbReference type="ARBA" id="ARBA00022741"/>
    </source>
</evidence>
<keyword evidence="3 5" id="KW-0067">ATP-binding</keyword>
<protein>
    <submittedName>
        <fullName evidence="5">ATP-binding protein</fullName>
    </submittedName>
</protein>
<reference evidence="5 6" key="1">
    <citation type="submission" date="2018-07" db="EMBL/GenBank/DDBJ databases">
        <title>Dyella tabacisoli L4-6T, whole genome shotgun sequence.</title>
        <authorList>
            <person name="Zhou X.-K."/>
            <person name="Li W.-J."/>
            <person name="Duan Y.-Q."/>
        </authorList>
    </citation>
    <scope>NUCLEOTIDE SEQUENCE [LARGE SCALE GENOMIC DNA]</scope>
    <source>
        <strain evidence="5 6">L4-6</strain>
    </source>
</reference>
<evidence type="ECO:0000313" key="5">
    <source>
        <dbReference type="EMBL" id="RDD81358.1"/>
    </source>
</evidence>
<evidence type="ECO:0000256" key="1">
    <source>
        <dbReference type="ARBA" id="ARBA00006914"/>
    </source>
</evidence>
<dbReference type="Gene3D" id="3.40.50.300">
    <property type="entry name" value="P-loop containing nucleotide triphosphate hydrolases"/>
    <property type="match status" value="1"/>
</dbReference>
<comment type="caution">
    <text evidence="5">The sequence shown here is derived from an EMBL/GenBank/DDBJ whole genome shotgun (WGS) entry which is preliminary data.</text>
</comment>
<evidence type="ECO:0000313" key="6">
    <source>
        <dbReference type="Proteomes" id="UP000253782"/>
    </source>
</evidence>
<accession>A0A369UNR4</accession>
<dbReference type="Proteomes" id="UP000253782">
    <property type="component" value="Unassembled WGS sequence"/>
</dbReference>
<dbReference type="AlphaFoldDB" id="A0A369UNR4"/>
<dbReference type="InterPro" id="IPR003959">
    <property type="entry name" value="ATPase_AAA_core"/>
</dbReference>
<dbReference type="RefSeq" id="WP_114846072.1">
    <property type="nucleotide sequence ID" value="NZ_JBHSPE010000020.1"/>
</dbReference>
<keyword evidence="2" id="KW-0547">Nucleotide-binding</keyword>
<keyword evidence="6" id="KW-1185">Reference proteome</keyword>
<dbReference type="GO" id="GO:0016887">
    <property type="term" value="F:ATP hydrolysis activity"/>
    <property type="evidence" value="ECO:0007669"/>
    <property type="project" value="InterPro"/>
</dbReference>
<name>A0A369UNR4_9GAMM</name>
<dbReference type="CDD" id="cd19481">
    <property type="entry name" value="RecA-like_protease"/>
    <property type="match status" value="1"/>
</dbReference>
<dbReference type="Pfam" id="PF00004">
    <property type="entry name" value="AAA"/>
    <property type="match status" value="1"/>
</dbReference>
<dbReference type="SMART" id="SM00382">
    <property type="entry name" value="AAA"/>
    <property type="match status" value="1"/>
</dbReference>
<dbReference type="Pfam" id="PF22977">
    <property type="entry name" value="WHD"/>
    <property type="match status" value="1"/>
</dbReference>
<organism evidence="5 6">
    <name type="scientific">Dyella tabacisoli</name>
    <dbReference type="NCBI Taxonomy" id="2282381"/>
    <lineage>
        <taxon>Bacteria</taxon>
        <taxon>Pseudomonadati</taxon>
        <taxon>Pseudomonadota</taxon>
        <taxon>Gammaproteobacteria</taxon>
        <taxon>Lysobacterales</taxon>
        <taxon>Rhodanobacteraceae</taxon>
        <taxon>Dyella</taxon>
    </lineage>
</organism>
<dbReference type="EMBL" id="QQAH01000011">
    <property type="protein sequence ID" value="RDD81358.1"/>
    <property type="molecule type" value="Genomic_DNA"/>
</dbReference>
<dbReference type="InterPro" id="IPR027417">
    <property type="entry name" value="P-loop_NTPase"/>
</dbReference>
<dbReference type="OrthoDB" id="9809379at2"/>
<gene>
    <name evidence="5" type="ORF">DVJ77_13820</name>
</gene>
<dbReference type="PANTHER" id="PTHR23073">
    <property type="entry name" value="26S PROTEASOME REGULATORY SUBUNIT"/>
    <property type="match status" value="1"/>
</dbReference>
<evidence type="ECO:0000256" key="3">
    <source>
        <dbReference type="ARBA" id="ARBA00022840"/>
    </source>
</evidence>
<feature type="domain" description="AAA+ ATPase" evidence="4">
    <location>
        <begin position="503"/>
        <end position="635"/>
    </location>
</feature>
<dbReference type="SUPFAM" id="SSF52540">
    <property type="entry name" value="P-loop containing nucleoside triphosphate hydrolases"/>
    <property type="match status" value="2"/>
</dbReference>
<evidence type="ECO:0000259" key="4">
    <source>
        <dbReference type="SMART" id="SM00382"/>
    </source>
</evidence>
<proteinExistence type="inferred from homology"/>
<comment type="similarity">
    <text evidence="1">Belongs to the AAA ATPase family.</text>
</comment>